<dbReference type="EMBL" id="JAJSOF020000003">
    <property type="protein sequence ID" value="KAJ4449881.1"/>
    <property type="molecule type" value="Genomic_DNA"/>
</dbReference>
<evidence type="ECO:0000313" key="2">
    <source>
        <dbReference type="Proteomes" id="UP001148838"/>
    </source>
</evidence>
<proteinExistence type="predicted"/>
<keyword evidence="2" id="KW-1185">Reference proteome</keyword>
<protein>
    <submittedName>
        <fullName evidence="1">Uncharacterized protein</fullName>
    </submittedName>
</protein>
<gene>
    <name evidence="1" type="ORF">ANN_01287</name>
</gene>
<comment type="caution">
    <text evidence="1">The sequence shown here is derived from an EMBL/GenBank/DDBJ whole genome shotgun (WGS) entry which is preliminary data.</text>
</comment>
<sequence length="126" mass="14404">MAGLCESGNEPLGSLKASLEQPVFIFDKFVKYESCVIKFRQSFPDSPEPSNAIIYNYLVKKFRTIGLVLDKKRTCVNCNGVRTRVRQGARQTKRWYGERLDAERVEGRCTTAAREGRLRAQLLRAE</sequence>
<reference evidence="1 2" key="1">
    <citation type="journal article" date="2022" name="Allergy">
        <title>Genome assembly and annotation of Periplaneta americana reveal a comprehensive cockroach allergen profile.</title>
        <authorList>
            <person name="Wang L."/>
            <person name="Xiong Q."/>
            <person name="Saelim N."/>
            <person name="Wang L."/>
            <person name="Nong W."/>
            <person name="Wan A.T."/>
            <person name="Shi M."/>
            <person name="Liu X."/>
            <person name="Cao Q."/>
            <person name="Hui J.H.L."/>
            <person name="Sookrung N."/>
            <person name="Leung T.F."/>
            <person name="Tungtrongchitr A."/>
            <person name="Tsui S.K.W."/>
        </authorList>
    </citation>
    <scope>NUCLEOTIDE SEQUENCE [LARGE SCALE GENOMIC DNA]</scope>
    <source>
        <strain evidence="1">PWHHKU_190912</strain>
    </source>
</reference>
<evidence type="ECO:0000313" key="1">
    <source>
        <dbReference type="EMBL" id="KAJ4449881.1"/>
    </source>
</evidence>
<dbReference type="Proteomes" id="UP001148838">
    <property type="component" value="Unassembled WGS sequence"/>
</dbReference>
<accession>A0ABQ8TVK4</accession>
<name>A0ABQ8TVK4_PERAM</name>
<organism evidence="1 2">
    <name type="scientific">Periplaneta americana</name>
    <name type="common">American cockroach</name>
    <name type="synonym">Blatta americana</name>
    <dbReference type="NCBI Taxonomy" id="6978"/>
    <lineage>
        <taxon>Eukaryota</taxon>
        <taxon>Metazoa</taxon>
        <taxon>Ecdysozoa</taxon>
        <taxon>Arthropoda</taxon>
        <taxon>Hexapoda</taxon>
        <taxon>Insecta</taxon>
        <taxon>Pterygota</taxon>
        <taxon>Neoptera</taxon>
        <taxon>Polyneoptera</taxon>
        <taxon>Dictyoptera</taxon>
        <taxon>Blattodea</taxon>
        <taxon>Blattoidea</taxon>
        <taxon>Blattidae</taxon>
        <taxon>Blattinae</taxon>
        <taxon>Periplaneta</taxon>
    </lineage>
</organism>